<evidence type="ECO:0000256" key="4">
    <source>
        <dbReference type="ARBA" id="ARBA00022806"/>
    </source>
</evidence>
<dbReference type="Pfam" id="PF03880">
    <property type="entry name" value="DbpA"/>
    <property type="match status" value="1"/>
</dbReference>
<keyword evidence="13" id="KW-1185">Reference proteome</keyword>
<keyword evidence="2 7" id="KW-0547">Nucleotide-binding</keyword>
<feature type="compositionally biased region" description="Basic and acidic residues" evidence="8">
    <location>
        <begin position="448"/>
        <end position="488"/>
    </location>
</feature>
<dbReference type="Proteomes" id="UP000766609">
    <property type="component" value="Unassembled WGS sequence"/>
</dbReference>
<feature type="domain" description="Helicase C-terminal" evidence="10">
    <location>
        <begin position="218"/>
        <end position="380"/>
    </location>
</feature>
<dbReference type="InterPro" id="IPR014001">
    <property type="entry name" value="Helicase_ATP-bd"/>
</dbReference>
<evidence type="ECO:0000256" key="3">
    <source>
        <dbReference type="ARBA" id="ARBA00022801"/>
    </source>
</evidence>
<dbReference type="InterPro" id="IPR012677">
    <property type="entry name" value="Nucleotide-bd_a/b_plait_sf"/>
</dbReference>
<dbReference type="Pfam" id="PF00270">
    <property type="entry name" value="DEAD"/>
    <property type="match status" value="1"/>
</dbReference>
<evidence type="ECO:0000256" key="2">
    <source>
        <dbReference type="ARBA" id="ARBA00022741"/>
    </source>
</evidence>
<name>A0ABS7N3B2_9BACT</name>
<comment type="similarity">
    <text evidence="7">Belongs to the DEAD box helicase family.</text>
</comment>
<gene>
    <name evidence="12" type="ORF">KUV23_05375</name>
</gene>
<feature type="domain" description="Helicase ATP-binding" evidence="9">
    <location>
        <begin position="36"/>
        <end position="207"/>
    </location>
</feature>
<accession>A0ABS7N3B2</accession>
<feature type="region of interest" description="Disordered" evidence="8">
    <location>
        <begin position="445"/>
        <end position="492"/>
    </location>
</feature>
<proteinExistence type="inferred from homology"/>
<dbReference type="CDD" id="cd00268">
    <property type="entry name" value="DEADc"/>
    <property type="match status" value="1"/>
</dbReference>
<protein>
    <recommendedName>
        <fullName evidence="1">RNA helicase</fullName>
        <ecNumber evidence="1">3.6.4.13</ecNumber>
    </recommendedName>
</protein>
<keyword evidence="5 7" id="KW-0067">ATP-binding</keyword>
<dbReference type="Pfam" id="PF00271">
    <property type="entry name" value="Helicase_C"/>
    <property type="match status" value="1"/>
</dbReference>
<dbReference type="InterPro" id="IPR001650">
    <property type="entry name" value="Helicase_C-like"/>
</dbReference>
<dbReference type="PROSITE" id="PS00039">
    <property type="entry name" value="DEAD_ATP_HELICASE"/>
    <property type="match status" value="1"/>
</dbReference>
<dbReference type="CDD" id="cd18787">
    <property type="entry name" value="SF2_C_DEAD"/>
    <property type="match status" value="1"/>
</dbReference>
<dbReference type="Gene3D" id="3.40.50.300">
    <property type="entry name" value="P-loop containing nucleotide triphosphate hydrolases"/>
    <property type="match status" value="2"/>
</dbReference>
<organism evidence="12 13">
    <name type="scientific">Algoriphagus marincola</name>
    <dbReference type="NCBI Taxonomy" id="264027"/>
    <lineage>
        <taxon>Bacteria</taxon>
        <taxon>Pseudomonadati</taxon>
        <taxon>Bacteroidota</taxon>
        <taxon>Cytophagia</taxon>
        <taxon>Cytophagales</taxon>
        <taxon>Cyclobacteriaceae</taxon>
        <taxon>Algoriphagus</taxon>
    </lineage>
</organism>
<dbReference type="CDD" id="cd12252">
    <property type="entry name" value="RRM_DbpA"/>
    <property type="match status" value="1"/>
</dbReference>
<dbReference type="PROSITE" id="PS51194">
    <property type="entry name" value="HELICASE_CTER"/>
    <property type="match status" value="1"/>
</dbReference>
<dbReference type="Gene3D" id="3.30.70.330">
    <property type="match status" value="1"/>
</dbReference>
<comment type="caution">
    <text evidence="12">The sequence shown here is derived from an EMBL/GenBank/DDBJ whole genome shotgun (WGS) entry which is preliminary data.</text>
</comment>
<feature type="domain" description="DEAD-box RNA helicase Q" evidence="11">
    <location>
        <begin position="5"/>
        <end position="33"/>
    </location>
</feature>
<evidence type="ECO:0000256" key="6">
    <source>
        <dbReference type="PROSITE-ProRule" id="PRU00552"/>
    </source>
</evidence>
<sequence length="573" mass="64163">MENNTKFSDLGISKEILQAVEEMGYTQPSPIQEQAIPYVLEGHDVIGQAQTGTGKTAAFAIPIIDLVDPDFNKPQAIILCPTRELAVQVEGEFQKLAKYHRKITSVAIYGGESIDKQIRTLKKGVQIVVGTPGRVQDHINRGTLKLEDAGIIVLDEADEMLDMGFRDDIEAILQEMPEERQTVFFSATMAKPIMDLTRKYQNDPHIIKVAKKELTVDRIEQIYYEVKPSLKMELMVRLMTVNNYNLSVVFCNTKRMTDEVTESLGSRGIVAEALHGDLSQAQRDKVMGKFRKGICNVLVATDVAARGIDVDNVEAVFNFDLPLDEEYYVHRIGRTGRAGKSGVAVNFVTGRRDTMKIKDLERFTKASINKMDPPSVNELIDMKKAQLVKDVHRTLAKEEDNQIFEETLGQLLTEGLTPEQIALGLIKMTMGEAVKELRDQDFSLPSFQDRRRERNDRGDRGGRFERGGRDRDGARRGERREGGRERRGGGRATEANMARLFLNLGKRDRIRPNDIVGAIAGEAGIPGRSIGGIDIFDNFSFVDVPQKDADHVIRIMKQNTIKGKSVNMEISKG</sequence>
<evidence type="ECO:0000256" key="8">
    <source>
        <dbReference type="SAM" id="MobiDB-lite"/>
    </source>
</evidence>
<dbReference type="SUPFAM" id="SSF52540">
    <property type="entry name" value="P-loop containing nucleoside triphosphate hydrolases"/>
    <property type="match status" value="1"/>
</dbReference>
<dbReference type="PROSITE" id="PS51195">
    <property type="entry name" value="Q_MOTIF"/>
    <property type="match status" value="1"/>
</dbReference>
<dbReference type="PANTHER" id="PTHR47963:SF8">
    <property type="entry name" value="ATP-DEPENDENT RNA HELICASE DEAD"/>
    <property type="match status" value="1"/>
</dbReference>
<evidence type="ECO:0000256" key="1">
    <source>
        <dbReference type="ARBA" id="ARBA00012552"/>
    </source>
</evidence>
<dbReference type="RefSeq" id="WP_026946563.1">
    <property type="nucleotide sequence ID" value="NZ_JAHVHP010000001.1"/>
</dbReference>
<dbReference type="InterPro" id="IPR011545">
    <property type="entry name" value="DEAD/DEAH_box_helicase_dom"/>
</dbReference>
<dbReference type="SMART" id="SM00490">
    <property type="entry name" value="HELICc"/>
    <property type="match status" value="1"/>
</dbReference>
<dbReference type="PROSITE" id="PS51192">
    <property type="entry name" value="HELICASE_ATP_BIND_1"/>
    <property type="match status" value="1"/>
</dbReference>
<evidence type="ECO:0000259" key="11">
    <source>
        <dbReference type="PROSITE" id="PS51195"/>
    </source>
</evidence>
<evidence type="ECO:0000313" key="13">
    <source>
        <dbReference type="Proteomes" id="UP000766609"/>
    </source>
</evidence>
<dbReference type="PANTHER" id="PTHR47963">
    <property type="entry name" value="DEAD-BOX ATP-DEPENDENT RNA HELICASE 47, MITOCHONDRIAL"/>
    <property type="match status" value="1"/>
</dbReference>
<dbReference type="InterPro" id="IPR050547">
    <property type="entry name" value="DEAD_box_RNA_helicases"/>
</dbReference>
<dbReference type="InterPro" id="IPR005580">
    <property type="entry name" value="DbpA/CsdA_RNA-bd_dom"/>
</dbReference>
<dbReference type="EMBL" id="JAHVHP010000001">
    <property type="protein sequence ID" value="MBY5950393.1"/>
    <property type="molecule type" value="Genomic_DNA"/>
</dbReference>
<keyword evidence="3 7" id="KW-0378">Hydrolase</keyword>
<reference evidence="12 13" key="1">
    <citation type="submission" date="2021-06" db="EMBL/GenBank/DDBJ databases">
        <title>44 bacteria genomes isolated from Dapeng, Shenzhen.</title>
        <authorList>
            <person name="Zheng W."/>
            <person name="Yu S."/>
            <person name="Huang Y."/>
        </authorList>
    </citation>
    <scope>NUCLEOTIDE SEQUENCE [LARGE SCALE GENOMIC DNA]</scope>
    <source>
        <strain evidence="12 13">DP5N14-6</strain>
    </source>
</reference>
<keyword evidence="4 7" id="KW-0347">Helicase</keyword>
<dbReference type="InterPro" id="IPR000629">
    <property type="entry name" value="RNA-helicase_DEAD-box_CS"/>
</dbReference>
<evidence type="ECO:0000256" key="7">
    <source>
        <dbReference type="RuleBase" id="RU000492"/>
    </source>
</evidence>
<evidence type="ECO:0000313" key="12">
    <source>
        <dbReference type="EMBL" id="MBY5950393.1"/>
    </source>
</evidence>
<dbReference type="InterPro" id="IPR027417">
    <property type="entry name" value="P-loop_NTPase"/>
</dbReference>
<evidence type="ECO:0000259" key="10">
    <source>
        <dbReference type="PROSITE" id="PS51194"/>
    </source>
</evidence>
<evidence type="ECO:0000259" key="9">
    <source>
        <dbReference type="PROSITE" id="PS51192"/>
    </source>
</evidence>
<dbReference type="InterPro" id="IPR014014">
    <property type="entry name" value="RNA_helicase_DEAD_Q_motif"/>
</dbReference>
<dbReference type="InterPro" id="IPR044742">
    <property type="entry name" value="DEAD/DEAH_RhlB"/>
</dbReference>
<feature type="short sequence motif" description="Q motif" evidence="6">
    <location>
        <begin position="5"/>
        <end position="33"/>
    </location>
</feature>
<dbReference type="GO" id="GO:0004386">
    <property type="term" value="F:helicase activity"/>
    <property type="evidence" value="ECO:0007669"/>
    <property type="project" value="UniProtKB-KW"/>
</dbReference>
<dbReference type="EC" id="3.6.4.13" evidence="1"/>
<dbReference type="SMART" id="SM00487">
    <property type="entry name" value="DEXDc"/>
    <property type="match status" value="1"/>
</dbReference>
<evidence type="ECO:0000256" key="5">
    <source>
        <dbReference type="ARBA" id="ARBA00022840"/>
    </source>
</evidence>